<dbReference type="Gene3D" id="1.10.287.70">
    <property type="match status" value="1"/>
</dbReference>
<dbReference type="SMART" id="SM00100">
    <property type="entry name" value="cNMP"/>
    <property type="match status" value="1"/>
</dbReference>
<dbReference type="GO" id="GO:0034702">
    <property type="term" value="C:monoatomic ion channel complex"/>
    <property type="evidence" value="ECO:0007669"/>
    <property type="project" value="UniProtKB-KW"/>
</dbReference>
<organism evidence="19 20">
    <name type="scientific">Actinia tenebrosa</name>
    <name type="common">Australian red waratah sea anemone</name>
    <dbReference type="NCBI Taxonomy" id="6105"/>
    <lineage>
        <taxon>Eukaryota</taxon>
        <taxon>Metazoa</taxon>
        <taxon>Cnidaria</taxon>
        <taxon>Anthozoa</taxon>
        <taxon>Hexacorallia</taxon>
        <taxon>Actiniaria</taxon>
        <taxon>Actiniidae</taxon>
        <taxon>Actinia</taxon>
    </lineage>
</organism>
<evidence type="ECO:0000256" key="4">
    <source>
        <dbReference type="ARBA" id="ARBA00022692"/>
    </source>
</evidence>
<dbReference type="InterPro" id="IPR014710">
    <property type="entry name" value="RmlC-like_jellyroll"/>
</dbReference>
<dbReference type="PANTHER" id="PTHR10217:SF637">
    <property type="entry name" value="EAG-LIKE K[+] CHANNEL, ISOFORM A"/>
    <property type="match status" value="1"/>
</dbReference>
<keyword evidence="5" id="KW-0631">Potassium channel</keyword>
<feature type="compositionally biased region" description="Polar residues" evidence="15">
    <location>
        <begin position="957"/>
        <end position="971"/>
    </location>
</feature>
<dbReference type="Gene3D" id="1.10.1200.260">
    <property type="match status" value="1"/>
</dbReference>
<dbReference type="NCBIfam" id="TIGR00229">
    <property type="entry name" value="sensory_box"/>
    <property type="match status" value="1"/>
</dbReference>
<dbReference type="CDD" id="cd00038">
    <property type="entry name" value="CAP_ED"/>
    <property type="match status" value="1"/>
</dbReference>
<evidence type="ECO:0000256" key="1">
    <source>
        <dbReference type="ARBA" id="ARBA00004141"/>
    </source>
</evidence>
<evidence type="ECO:0000256" key="15">
    <source>
        <dbReference type="SAM" id="MobiDB-lite"/>
    </source>
</evidence>
<proteinExistence type="predicted"/>
<dbReference type="Proteomes" id="UP000515163">
    <property type="component" value="Unplaced"/>
</dbReference>
<dbReference type="RefSeq" id="XP_031572664.1">
    <property type="nucleotide sequence ID" value="XM_031716804.1"/>
</dbReference>
<feature type="region of interest" description="Disordered" evidence="15">
    <location>
        <begin position="704"/>
        <end position="734"/>
    </location>
</feature>
<evidence type="ECO:0000256" key="7">
    <source>
        <dbReference type="ARBA" id="ARBA00022958"/>
    </source>
</evidence>
<evidence type="ECO:0000256" key="10">
    <source>
        <dbReference type="ARBA" id="ARBA00023136"/>
    </source>
</evidence>
<dbReference type="GO" id="GO:0005249">
    <property type="term" value="F:voltage-gated potassium channel activity"/>
    <property type="evidence" value="ECO:0007669"/>
    <property type="project" value="InterPro"/>
</dbReference>
<feature type="compositionally biased region" description="Low complexity" evidence="15">
    <location>
        <begin position="1111"/>
        <end position="1128"/>
    </location>
</feature>
<feature type="compositionally biased region" description="Acidic residues" evidence="15">
    <location>
        <begin position="706"/>
        <end position="721"/>
    </location>
</feature>
<evidence type="ECO:0000256" key="5">
    <source>
        <dbReference type="ARBA" id="ARBA00022826"/>
    </source>
</evidence>
<feature type="transmembrane region" description="Helical" evidence="16">
    <location>
        <begin position="377"/>
        <end position="400"/>
    </location>
</feature>
<protein>
    <submittedName>
        <fullName evidence="20">Uncharacterized protein LOC116306713 isoform X1</fullName>
    </submittedName>
</protein>
<evidence type="ECO:0000256" key="14">
    <source>
        <dbReference type="SAM" id="Coils"/>
    </source>
</evidence>
<dbReference type="Pfam" id="PF13426">
    <property type="entry name" value="PAS_9"/>
    <property type="match status" value="1"/>
</dbReference>
<dbReference type="PRINTS" id="PR01465">
    <property type="entry name" value="ELKCHANNEL"/>
</dbReference>
<dbReference type="PROSITE" id="PS50113">
    <property type="entry name" value="PAC"/>
    <property type="match status" value="1"/>
</dbReference>
<feature type="transmembrane region" description="Helical" evidence="16">
    <location>
        <begin position="306"/>
        <end position="328"/>
    </location>
</feature>
<dbReference type="PANTHER" id="PTHR10217">
    <property type="entry name" value="VOLTAGE AND LIGAND GATED POTASSIUM CHANNEL"/>
    <property type="match status" value="1"/>
</dbReference>
<name>A0A6P8IZM3_ACTTE</name>
<evidence type="ECO:0000313" key="20">
    <source>
        <dbReference type="RefSeq" id="XP_031572664.1"/>
    </source>
</evidence>
<feature type="coiled-coil region" evidence="14">
    <location>
        <begin position="73"/>
        <end position="103"/>
    </location>
</feature>
<dbReference type="GO" id="GO:0005886">
    <property type="term" value="C:plasma membrane"/>
    <property type="evidence" value="ECO:0007669"/>
    <property type="project" value="TreeGrafter"/>
</dbReference>
<dbReference type="InterPro" id="IPR003938">
    <property type="entry name" value="K_chnl_volt-dep_EAG/ELK/ERG"/>
</dbReference>
<evidence type="ECO:0000256" key="6">
    <source>
        <dbReference type="ARBA" id="ARBA00022882"/>
    </source>
</evidence>
<keyword evidence="6" id="KW-0851">Voltage-gated channel</keyword>
<dbReference type="GO" id="GO:0042391">
    <property type="term" value="P:regulation of membrane potential"/>
    <property type="evidence" value="ECO:0007669"/>
    <property type="project" value="TreeGrafter"/>
</dbReference>
<comment type="catalytic activity">
    <reaction evidence="13">
        <text>K(+)(in) = K(+)(out)</text>
        <dbReference type="Rhea" id="RHEA:29463"/>
        <dbReference type="ChEBI" id="CHEBI:29103"/>
    </reaction>
</comment>
<feature type="transmembrane region" description="Helical" evidence="16">
    <location>
        <begin position="437"/>
        <end position="456"/>
    </location>
</feature>
<keyword evidence="8 16" id="KW-1133">Transmembrane helix</keyword>
<accession>A0A6P8IZM3</accession>
<keyword evidence="4 16" id="KW-0812">Transmembrane</keyword>
<dbReference type="InParanoid" id="A0A6P8IZM3"/>
<keyword evidence="7" id="KW-0630">Potassium</keyword>
<dbReference type="InterPro" id="IPR018490">
    <property type="entry name" value="cNMP-bd_dom_sf"/>
</dbReference>
<dbReference type="SMART" id="SM00086">
    <property type="entry name" value="PAC"/>
    <property type="match status" value="1"/>
</dbReference>
<dbReference type="PRINTS" id="PR01463">
    <property type="entry name" value="EAGCHANLFMLY"/>
</dbReference>
<keyword evidence="12" id="KW-0407">Ion channel</keyword>
<dbReference type="FunFam" id="3.30.450.20:FF:000001">
    <property type="entry name" value="Potassium voltage-gated channel subfamily H member 7"/>
    <property type="match status" value="1"/>
</dbReference>
<dbReference type="CDD" id="cd00130">
    <property type="entry name" value="PAS"/>
    <property type="match status" value="1"/>
</dbReference>
<feature type="region of interest" description="Disordered" evidence="15">
    <location>
        <begin position="1108"/>
        <end position="1168"/>
    </location>
</feature>
<feature type="region of interest" description="Disordered" evidence="15">
    <location>
        <begin position="144"/>
        <end position="169"/>
    </location>
</feature>
<keyword evidence="3" id="KW-0633">Potassium transport</keyword>
<dbReference type="InterPro" id="IPR000595">
    <property type="entry name" value="cNMP-bd_dom"/>
</dbReference>
<evidence type="ECO:0000313" key="19">
    <source>
        <dbReference type="Proteomes" id="UP000515163"/>
    </source>
</evidence>
<feature type="transmembrane region" description="Helical" evidence="16">
    <location>
        <begin position="468"/>
        <end position="492"/>
    </location>
</feature>
<evidence type="ECO:0000256" key="12">
    <source>
        <dbReference type="ARBA" id="ARBA00023303"/>
    </source>
</evidence>
<sequence>MPIRRGRFAPQNTFLETIAQKFDHGNSNFVLGSAQEKNDYPIVYCSDGFCELTGFSRSDLMRRSCACNFLYGLESNQDDIQSIENALKSQKELKKEILFYKKNGSPFYCLLDIVPIKNEKGNVVLFLVSHKDVTKRKLSGEIIHDDDQATSNGGGKTASKSKLSRSRSRKFSRDVLLHLSRQYQQSSNPTKTTARRSVKRSRSFSFTSERLPQYKRESTKKSKFLFLHYSNEKGLWDWWVLVLTFYIAIMVPYNVAFSRHGKTKDLIIVDMVIELFFILDIVVHFRTTFVDNAGRIVYDQKAIAIHYLKGWFVLDFLAALPFEALYFVNQSWAGSAFDRKGSAFKEGFLVQLLKCGRLLRLFRVVRKLHRYTEYSTVLLTLLMLAFAMVAHWLACVWYVIGLEEVTEKSTISWLYQFGETIERPFVNFSLESGPDEGSAYVTSLYFTLTSMTTVGFGNVSANTNAEKAFAVIVMLIGALMHAAIFGNVAAIIQKLYANRVRYHSRANEIKQFIRVHHIDTDLSNRLEDYFHTTWSISGGVDTREILATFPTEIQSDVCMHLYKGLLELPLFSQAPRGLVRMLSLQVRPVYVGPGEYLLMRNDVVNCIYYIASGSMEVLQGESVAAILGKGDLFGEDISRKIPIRRSNGDVRALTYCDIYYITRDLLQEVLHLYPDFSYKFAEKLELTYDLGASERDIWRRGGLDSISEDEEEEENEEETSDSPETGSDANNMASKFPVRNRFTKRLNPFSPNESWRMYSRPQFQRHNRFGLNENQPLLNPPQDNLVPISGIKILQPSKRQISFDTKTMEQKDSEMCEEAVECDTNLEWEQETFTLKEEKEDEEENDELVDTQSNNHELASLRNSVESHASITDDDYEDCDRHNGPETSYRLAKESFLKHLRLGTEDHDHDEEMSYYPQNSINRSEHEDEPYRKSVENYDDDQTYNDREDLIGFTEFATPNRTPCSSRQLTRSPMLVSPTHSLNFRRSSKSQTARNKLRRDHSDSALLRSPTEGSRKEFDQKLPRFYSGDHERQAKYVRSSEALRAKPMNECSTSPKQSIHHDDNSRHSLCPSSTLDSPYVSIKRLFALTPPPRDDFVEYPSNEDVMCYGAPSRSESPSRFSDSGRSPRNSLRRNMTSSFTSPASSCGGLNEEKDRRPSSRRRKMSTANAPPPLIFASLVAQACKSPYADFVPPKIVRESTITCNCEEEESCEACGDKDSVGGTPNGNLSSNEELRDGYESCVMEDVGRRRKSGERLELSSTGKECSPDFVVNMNAKHEELNSQTCDVQNSIPIETTDRVNYQKDNVTPSYERRKRPLFTRDAAVYSSSSQVDELESLNTPIDSPCLLKKMFHTESECSTKEKDEYNVGDCATGSQYGEPRLSLGYDQRLDKNSEGTFPTAFKSEEATDIPPFFDEVFGKDKKNVGSLGHSNADSATNRLHIGTNSHSPSSMSSLSSPLSQSAGIHTSATDLSHCESSNSNLDIHFPEHYSESERSYHTRKPTISGIHSTHSLEGVPNPRRPADLNVRTMRNSYSEPHLQSPIRIFPRLENLDDGDMLSDLQLEDIFKDVVNTKQAMERLQMILSSPEPTMSSDLADTKETVKRLDQQVLHLNQDLASLRGDVKMVLELLKGLKNGQTVHP</sequence>
<feature type="compositionally biased region" description="Polar residues" evidence="15">
    <location>
        <begin position="1132"/>
        <end position="1144"/>
    </location>
</feature>
<keyword evidence="19" id="KW-1185">Reference proteome</keyword>
<dbReference type="Pfam" id="PF00520">
    <property type="entry name" value="Ion_trans"/>
    <property type="match status" value="1"/>
</dbReference>
<dbReference type="KEGG" id="aten:116306713"/>
<keyword evidence="9" id="KW-0406">Ion transport</keyword>
<comment type="subcellular location">
    <subcellularLocation>
        <location evidence="1">Membrane</location>
        <topology evidence="1">Multi-pass membrane protein</topology>
    </subcellularLocation>
</comment>
<evidence type="ECO:0000256" key="8">
    <source>
        <dbReference type="ARBA" id="ARBA00022989"/>
    </source>
</evidence>
<feature type="coiled-coil region" evidence="14">
    <location>
        <begin position="1594"/>
        <end position="1621"/>
    </location>
</feature>
<dbReference type="SUPFAM" id="SSF55785">
    <property type="entry name" value="PYP-like sensor domain (PAS domain)"/>
    <property type="match status" value="1"/>
</dbReference>
<dbReference type="SUPFAM" id="SSF51206">
    <property type="entry name" value="cAMP-binding domain-like"/>
    <property type="match status" value="1"/>
</dbReference>
<dbReference type="InterPro" id="IPR003950">
    <property type="entry name" value="K_chnl_volt-dep_ELK"/>
</dbReference>
<keyword evidence="14" id="KW-0175">Coiled coil</keyword>
<evidence type="ECO:0000256" key="3">
    <source>
        <dbReference type="ARBA" id="ARBA00022538"/>
    </source>
</evidence>
<feature type="region of interest" description="Disordered" evidence="15">
    <location>
        <begin position="1428"/>
        <end position="1476"/>
    </location>
</feature>
<dbReference type="Pfam" id="PF00027">
    <property type="entry name" value="cNMP_binding"/>
    <property type="match status" value="1"/>
</dbReference>
<dbReference type="InterPro" id="IPR000014">
    <property type="entry name" value="PAS"/>
</dbReference>
<dbReference type="InterPro" id="IPR050818">
    <property type="entry name" value="KCNH_animal-type"/>
</dbReference>
<dbReference type="FunFam" id="2.60.120.10:FF:000222">
    <property type="entry name" value="Predicted protein"/>
    <property type="match status" value="1"/>
</dbReference>
<feature type="region of interest" description="Disordered" evidence="15">
    <location>
        <begin position="957"/>
        <end position="1021"/>
    </location>
</feature>
<dbReference type="SUPFAM" id="SSF81324">
    <property type="entry name" value="Voltage-gated potassium channels"/>
    <property type="match status" value="1"/>
</dbReference>
<feature type="compositionally biased region" description="Basic residues" evidence="15">
    <location>
        <begin position="193"/>
        <end position="202"/>
    </location>
</feature>
<feature type="region of interest" description="Disordered" evidence="15">
    <location>
        <begin position="908"/>
        <end position="945"/>
    </location>
</feature>
<dbReference type="OrthoDB" id="432483at2759"/>
<feature type="domain" description="Cyclic nucleotide-binding" evidence="17">
    <location>
        <begin position="570"/>
        <end position="670"/>
    </location>
</feature>
<dbReference type="PROSITE" id="PS50042">
    <property type="entry name" value="CNMP_BINDING_3"/>
    <property type="match status" value="1"/>
</dbReference>
<dbReference type="InterPro" id="IPR005821">
    <property type="entry name" value="Ion_trans_dom"/>
</dbReference>
<feature type="compositionally biased region" description="Basic and acidic residues" evidence="15">
    <location>
        <begin position="923"/>
        <end position="936"/>
    </location>
</feature>
<feature type="compositionally biased region" description="Polar residues" evidence="15">
    <location>
        <begin position="1428"/>
        <end position="1437"/>
    </location>
</feature>
<evidence type="ECO:0000256" key="11">
    <source>
        <dbReference type="ARBA" id="ARBA00023180"/>
    </source>
</evidence>
<dbReference type="Gene3D" id="2.60.120.10">
    <property type="entry name" value="Jelly Rolls"/>
    <property type="match status" value="1"/>
</dbReference>
<dbReference type="Gene3D" id="3.30.450.20">
    <property type="entry name" value="PAS domain"/>
    <property type="match status" value="1"/>
</dbReference>
<feature type="region of interest" description="Disordered" evidence="15">
    <location>
        <begin position="184"/>
        <end position="204"/>
    </location>
</feature>
<gene>
    <name evidence="20" type="primary">LOC116306713</name>
</gene>
<evidence type="ECO:0000259" key="18">
    <source>
        <dbReference type="PROSITE" id="PS50113"/>
    </source>
</evidence>
<evidence type="ECO:0000256" key="9">
    <source>
        <dbReference type="ARBA" id="ARBA00023065"/>
    </source>
</evidence>
<evidence type="ECO:0000256" key="13">
    <source>
        <dbReference type="ARBA" id="ARBA00034430"/>
    </source>
</evidence>
<feature type="domain" description="PAC" evidence="18">
    <location>
        <begin position="93"/>
        <end position="145"/>
    </location>
</feature>
<feature type="compositionally biased region" description="Low complexity" evidence="15">
    <location>
        <begin position="1445"/>
        <end position="1461"/>
    </location>
</feature>
<keyword evidence="11" id="KW-0325">Glycoprotein</keyword>
<evidence type="ECO:0000256" key="16">
    <source>
        <dbReference type="SAM" id="Phobius"/>
    </source>
</evidence>
<reference evidence="20" key="1">
    <citation type="submission" date="2025-08" db="UniProtKB">
        <authorList>
            <consortium name="RefSeq"/>
        </authorList>
    </citation>
    <scope>IDENTIFICATION</scope>
    <source>
        <tissue evidence="20">Tentacle</tissue>
    </source>
</reference>
<dbReference type="GeneID" id="116306713"/>
<evidence type="ECO:0000259" key="17">
    <source>
        <dbReference type="PROSITE" id="PS50042"/>
    </source>
</evidence>
<dbReference type="InterPro" id="IPR001610">
    <property type="entry name" value="PAC"/>
</dbReference>
<evidence type="ECO:0000256" key="2">
    <source>
        <dbReference type="ARBA" id="ARBA00022448"/>
    </source>
</evidence>
<keyword evidence="2" id="KW-0813">Transport</keyword>
<keyword evidence="10 16" id="KW-0472">Membrane</keyword>
<feature type="compositionally biased region" description="Polar residues" evidence="15">
    <location>
        <begin position="978"/>
        <end position="994"/>
    </location>
</feature>
<feature type="region of interest" description="Disordered" evidence="15">
    <location>
        <begin position="1046"/>
        <end position="1074"/>
    </location>
</feature>
<dbReference type="FunFam" id="1.10.287.70:FF:000123">
    <property type="entry name" value="Potassium channel KAT3"/>
    <property type="match status" value="1"/>
</dbReference>
<feature type="transmembrane region" description="Helical" evidence="16">
    <location>
        <begin position="267"/>
        <end position="285"/>
    </location>
</feature>
<dbReference type="InterPro" id="IPR000700">
    <property type="entry name" value="PAS-assoc_C"/>
</dbReference>
<feature type="transmembrane region" description="Helical" evidence="16">
    <location>
        <begin position="235"/>
        <end position="255"/>
    </location>
</feature>
<feature type="compositionally biased region" description="Polar residues" evidence="15">
    <location>
        <begin position="1462"/>
        <end position="1476"/>
    </location>
</feature>
<dbReference type="InterPro" id="IPR035965">
    <property type="entry name" value="PAS-like_dom_sf"/>
</dbReference>